<sequence length="131" mass="14166">VNHISDCIISSESARKYFSFLKMFRHHKYFGKQAFFAIITVQLLALSHAKVISQCSSEAGVFKTNTDATCNTQYPIIYCNGASSAYCTSELCLEENECNSEAVAEVPSAPVPPITPATVAPTPSQPITPAT</sequence>
<evidence type="ECO:0000313" key="2">
    <source>
        <dbReference type="EMBL" id="JAC58151.1"/>
    </source>
</evidence>
<dbReference type="AlphaFoldDB" id="A0A034WRE0"/>
<feature type="non-terminal residue" evidence="2">
    <location>
        <position position="1"/>
    </location>
</feature>
<protein>
    <submittedName>
        <fullName evidence="2">Uncharacterized protein</fullName>
    </submittedName>
</protein>
<feature type="region of interest" description="Disordered" evidence="1">
    <location>
        <begin position="108"/>
        <end position="131"/>
    </location>
</feature>
<accession>A0A034WRE0</accession>
<dbReference type="OrthoDB" id="10486810at2759"/>
<name>A0A034WRE0_BACDO</name>
<feature type="non-terminal residue" evidence="2">
    <location>
        <position position="131"/>
    </location>
</feature>
<dbReference type="EMBL" id="GAKP01000801">
    <property type="protein sequence ID" value="JAC58151.1"/>
    <property type="molecule type" value="Transcribed_RNA"/>
</dbReference>
<reference evidence="2" key="1">
    <citation type="journal article" date="2014" name="BMC Genomics">
        <title>Characterizing the developmental transcriptome of the oriental fruit fly, Bactrocera dorsalis (Diptera: Tephritidae) through comparative genomic analysis with Drosophila melanogaster utilizing modENCODE datasets.</title>
        <authorList>
            <person name="Geib S.M."/>
            <person name="Calla B."/>
            <person name="Hall B."/>
            <person name="Hou S."/>
            <person name="Manoukis N.C."/>
        </authorList>
    </citation>
    <scope>NUCLEOTIDE SEQUENCE</scope>
    <source>
        <strain evidence="2">Punador</strain>
    </source>
</reference>
<proteinExistence type="predicted"/>
<evidence type="ECO:0000256" key="1">
    <source>
        <dbReference type="SAM" id="MobiDB-lite"/>
    </source>
</evidence>
<organism evidence="2">
    <name type="scientific">Bactrocera dorsalis</name>
    <name type="common">Oriental fruit fly</name>
    <name type="synonym">Dacus dorsalis</name>
    <dbReference type="NCBI Taxonomy" id="27457"/>
    <lineage>
        <taxon>Eukaryota</taxon>
        <taxon>Metazoa</taxon>
        <taxon>Ecdysozoa</taxon>
        <taxon>Arthropoda</taxon>
        <taxon>Hexapoda</taxon>
        <taxon>Insecta</taxon>
        <taxon>Pterygota</taxon>
        <taxon>Neoptera</taxon>
        <taxon>Endopterygota</taxon>
        <taxon>Diptera</taxon>
        <taxon>Brachycera</taxon>
        <taxon>Muscomorpha</taxon>
        <taxon>Tephritoidea</taxon>
        <taxon>Tephritidae</taxon>
        <taxon>Bactrocera</taxon>
        <taxon>Bactrocera</taxon>
    </lineage>
</organism>